<comment type="caution">
    <text evidence="3">The sequence shown here is derived from an EMBL/GenBank/DDBJ whole genome shotgun (WGS) entry which is preliminary data.</text>
</comment>
<reference evidence="3 4" key="1">
    <citation type="submission" date="2024-02" db="EMBL/GenBank/DDBJ databases">
        <title>FIRST GENOME SEQUENCES OF Leishmania (Viannia) shawi, Leishmania (Viannia) lindenbergi AND Leishmania (Viannia) utingensis.</title>
        <authorList>
            <person name="Resadore F."/>
            <person name="Custodio M.G.F."/>
            <person name="Boite M.C."/>
            <person name="Cupolillo E."/>
            <person name="Ferreira G.E.M."/>
        </authorList>
    </citation>
    <scope>NUCLEOTIDE SEQUENCE [LARGE SCALE GENOMIC DNA]</scope>
    <source>
        <strain evidence="3 4">MHOM/BR/1966/M15733</strain>
    </source>
</reference>
<evidence type="ECO:0000313" key="4">
    <source>
        <dbReference type="Proteomes" id="UP001500131"/>
    </source>
</evidence>
<dbReference type="InterPro" id="IPR000330">
    <property type="entry name" value="SNF2_N"/>
</dbReference>
<dbReference type="GO" id="GO:0005524">
    <property type="term" value="F:ATP binding"/>
    <property type="evidence" value="ECO:0007669"/>
    <property type="project" value="InterPro"/>
</dbReference>
<feature type="region of interest" description="Disordered" evidence="1">
    <location>
        <begin position="158"/>
        <end position="177"/>
    </location>
</feature>
<dbReference type="AlphaFoldDB" id="A0AAW3A4L0"/>
<organism evidence="3 4">
    <name type="scientific">Leishmania lindenbergi</name>
    <dbReference type="NCBI Taxonomy" id="651832"/>
    <lineage>
        <taxon>Eukaryota</taxon>
        <taxon>Discoba</taxon>
        <taxon>Euglenozoa</taxon>
        <taxon>Kinetoplastea</taxon>
        <taxon>Metakinetoplastina</taxon>
        <taxon>Trypanosomatida</taxon>
        <taxon>Trypanosomatidae</taxon>
        <taxon>Leishmaniinae</taxon>
        <taxon>Leishmania</taxon>
    </lineage>
</organism>
<dbReference type="EMBL" id="JBAMZK010000033">
    <property type="protein sequence ID" value="KAL0498076.1"/>
    <property type="molecule type" value="Genomic_DNA"/>
</dbReference>
<protein>
    <recommendedName>
        <fullName evidence="2">SNF2 N-terminal domain-containing protein</fullName>
    </recommendedName>
</protein>
<evidence type="ECO:0000313" key="3">
    <source>
        <dbReference type="EMBL" id="KAL0498076.1"/>
    </source>
</evidence>
<dbReference type="Gene3D" id="3.40.50.300">
    <property type="entry name" value="P-loop containing nucleotide triphosphate hydrolases"/>
    <property type="match status" value="1"/>
</dbReference>
<feature type="domain" description="SNF2 N-terminal" evidence="2">
    <location>
        <begin position="21"/>
        <end position="156"/>
    </location>
</feature>
<dbReference type="InterPro" id="IPR038718">
    <property type="entry name" value="SNF2-like_sf"/>
</dbReference>
<gene>
    <name evidence="3" type="ORF">Q4I31_006388</name>
</gene>
<keyword evidence="4" id="KW-1185">Reference proteome</keyword>
<feature type="region of interest" description="Disordered" evidence="1">
    <location>
        <begin position="340"/>
        <end position="361"/>
    </location>
</feature>
<proteinExistence type="predicted"/>
<evidence type="ECO:0000259" key="2">
    <source>
        <dbReference type="Pfam" id="PF00176"/>
    </source>
</evidence>
<dbReference type="InterPro" id="IPR027417">
    <property type="entry name" value="P-loop_NTPase"/>
</dbReference>
<accession>A0AAW3A4L0</accession>
<evidence type="ECO:0000256" key="1">
    <source>
        <dbReference type="SAM" id="MobiDB-lite"/>
    </source>
</evidence>
<sequence>MMNRGALTLLLHRDVTIGEGGHWMKRLDCKLLRTLHKAACPRCLIITGTLLQNDLTELPRVLEYVRPQLSIHDDAHQRPPREAVTALSRRWGLRVSEQRGKKSCDNIGNREVTKRPAAAGGEERVLLFEYLQKRPQSFVLRRVKATVDIQLAPKYNGATPPFPSRSHRGTKRTTPWCNHKSSTTTAASRASASATCIRFSCVTSTLVMVKGCCTSHQPSSACERLSSIRKVSGTLKLLDVMRLKLRRRGPLAPLFVRITRSIDLFKEYLSLQSAVLGKTLCGSGDTRTMMTIDGSRESDLTKAAMNLKKPQVMLSQMLLHTRLYGSSSAETQGEAIRHVQGPCSSFDEPHNGENPVRHRCL</sequence>
<dbReference type="Gene3D" id="3.40.50.10810">
    <property type="entry name" value="Tandem AAA-ATPase domain"/>
    <property type="match status" value="1"/>
</dbReference>
<dbReference type="PANTHER" id="PTHR10799">
    <property type="entry name" value="SNF2/RAD54 HELICASE FAMILY"/>
    <property type="match status" value="1"/>
</dbReference>
<dbReference type="Proteomes" id="UP001500131">
    <property type="component" value="Unassembled WGS sequence"/>
</dbReference>
<dbReference type="Pfam" id="PF00176">
    <property type="entry name" value="SNF2-rel_dom"/>
    <property type="match status" value="1"/>
</dbReference>
<name>A0AAW3A4L0_9TRYP</name>